<feature type="region of interest" description="Disordered" evidence="1">
    <location>
        <begin position="1"/>
        <end position="61"/>
    </location>
</feature>
<keyword evidence="3" id="KW-0255">Endonuclease</keyword>
<feature type="compositionally biased region" description="Basic and acidic residues" evidence="1">
    <location>
        <begin position="1"/>
        <end position="26"/>
    </location>
</feature>
<keyword evidence="3" id="KW-0540">Nuclease</keyword>
<feature type="compositionally biased region" description="Basic and acidic residues" evidence="1">
    <location>
        <begin position="37"/>
        <end position="47"/>
    </location>
</feature>
<dbReference type="InterPro" id="IPR003615">
    <property type="entry name" value="HNH_nuc"/>
</dbReference>
<feature type="compositionally biased region" description="Low complexity" evidence="1">
    <location>
        <begin position="586"/>
        <end position="599"/>
    </location>
</feature>
<keyword evidence="4" id="KW-1185">Reference proteome</keyword>
<evidence type="ECO:0000313" key="4">
    <source>
        <dbReference type="Proteomes" id="UP000829069"/>
    </source>
</evidence>
<dbReference type="Proteomes" id="UP000829069">
    <property type="component" value="Chromosome"/>
</dbReference>
<reference evidence="3 4" key="1">
    <citation type="submission" date="2022-03" db="EMBL/GenBank/DDBJ databases">
        <title>Isotopic signatures of nitrous oxide derived from detoxification processes.</title>
        <authorList>
            <person name="Behrendt U."/>
            <person name="Buchen C."/>
            <person name="Well R."/>
            <person name="Ulrich A."/>
            <person name="Rohe L."/>
            <person name="Kolb S."/>
            <person name="Schloter M."/>
            <person name="Horn M.A."/>
            <person name="Augustin J."/>
        </authorList>
    </citation>
    <scope>NUCLEOTIDE SEQUENCE [LARGE SCALE GENOMIC DNA]</scope>
    <source>
        <strain evidence="3 4">S4-C24</strain>
    </source>
</reference>
<dbReference type="InterPro" id="IPR003870">
    <property type="entry name" value="DUF222"/>
</dbReference>
<name>A0ABY3W542_9MICC</name>
<evidence type="ECO:0000313" key="3">
    <source>
        <dbReference type="EMBL" id="UNK44512.1"/>
    </source>
</evidence>
<organism evidence="3 4">
    <name type="scientific">Arthrobacter sulfonylureivorans</name>
    <dbReference type="NCBI Taxonomy" id="2486855"/>
    <lineage>
        <taxon>Bacteria</taxon>
        <taxon>Bacillati</taxon>
        <taxon>Actinomycetota</taxon>
        <taxon>Actinomycetes</taxon>
        <taxon>Micrococcales</taxon>
        <taxon>Micrococcaceae</taxon>
        <taxon>Arthrobacter</taxon>
    </lineage>
</organism>
<dbReference type="CDD" id="cd00085">
    <property type="entry name" value="HNHc"/>
    <property type="match status" value="1"/>
</dbReference>
<dbReference type="EMBL" id="CP093326">
    <property type="protein sequence ID" value="UNK44512.1"/>
    <property type="molecule type" value="Genomic_DNA"/>
</dbReference>
<feature type="region of interest" description="Disordered" evidence="1">
    <location>
        <begin position="582"/>
        <end position="640"/>
    </location>
</feature>
<accession>A0ABY3W542</accession>
<dbReference type="Pfam" id="PF02720">
    <property type="entry name" value="DUF222"/>
    <property type="match status" value="1"/>
</dbReference>
<dbReference type="RefSeq" id="WP_241912965.1">
    <property type="nucleotide sequence ID" value="NZ_CP093326.1"/>
</dbReference>
<evidence type="ECO:0000256" key="1">
    <source>
        <dbReference type="SAM" id="MobiDB-lite"/>
    </source>
</evidence>
<sequence length="640" mass="69340">MDGMAEREPVSGEGRRLPTQQEREAAIARILAGMKPARKEPVPERWPEPVFEPGPDPYAGLQIPPVPDEELDQGNRAYREDFAAWELDDKVDRPPGLGAVPAEFAELPNLPEGCWMPEGLFESKANADYYAQRLETLVGAEPAVLLAMLTGSETASLGYQETVEHLAAVQRVECWLDARNVALEARLGQTALGQLPPPTPGCKTLRQRQLLAATSAAEELGCLLGLEEQQARARLDQATDLHESFPATLAAMEAGDLDRDQAAVIVVQGRSLPEEAMAGFEKNLLGKVKGRSLRSLRGMARRLRERTHPETIVKRRRRAEERRNVGVEPAPDGMAWLNAYLPAEQASAIDDRLTRAAGHLRGQDGETRSTGQLRADVLTDLLVHAGMDTGPAAGIHAEPSVTVPVLALLGLSEEPATLDGFGPIPADAARQLCADAKSFYRILTHPETGARLSYGRTRYRPPADLARAVRKRDEMCPFAGCRKQGKACQIDHTQAFRADGGRGETDAGNLGPPCETHHGLKTRAGWKMTQPTPGVFEVTTPAGRTYTDRPGEDNDAPGQPAYPPAVTAALPKDHRQRIEPLVVQPSTGSGPADSSSDDGWLPPWHPVHKNQAAGHPNEPPATDRLHDGPSANQQQDPPPF</sequence>
<gene>
    <name evidence="3" type="ORF">MNQ99_10930</name>
</gene>
<dbReference type="GO" id="GO:0004519">
    <property type="term" value="F:endonuclease activity"/>
    <property type="evidence" value="ECO:0007669"/>
    <property type="project" value="UniProtKB-KW"/>
</dbReference>
<feature type="region of interest" description="Disordered" evidence="1">
    <location>
        <begin position="525"/>
        <end position="566"/>
    </location>
</feature>
<evidence type="ECO:0000259" key="2">
    <source>
        <dbReference type="Pfam" id="PF02720"/>
    </source>
</evidence>
<feature type="compositionally biased region" description="Polar residues" evidence="1">
    <location>
        <begin position="630"/>
        <end position="640"/>
    </location>
</feature>
<protein>
    <submittedName>
        <fullName evidence="3">HNH endonuclease</fullName>
    </submittedName>
</protein>
<proteinExistence type="predicted"/>
<feature type="domain" description="DUF222" evidence="2">
    <location>
        <begin position="211"/>
        <end position="473"/>
    </location>
</feature>
<keyword evidence="3" id="KW-0378">Hydrolase</keyword>